<dbReference type="EMBL" id="JANVFO010000015">
    <property type="protein sequence ID" value="KAJ3733880.1"/>
    <property type="molecule type" value="Genomic_DNA"/>
</dbReference>
<dbReference type="Pfam" id="PF08743">
    <property type="entry name" value="Nse4_C"/>
    <property type="match status" value="1"/>
</dbReference>
<comment type="caution">
    <text evidence="11">The sequence shown here is derived from an EMBL/GenBank/DDBJ whole genome shotgun (WGS) entry which is preliminary data.</text>
</comment>
<name>A0AA38JNZ4_9AGAR</name>
<keyword evidence="5 7" id="KW-0234">DNA repair</keyword>
<sequence>MTSDEEISGSDANSLIYNPDQDPEAKRELRRKYYALQLQLQDFDQKCKQKHRAHELGDILRAADILSERVRDTPEALLDADVIVDLSSKSGRLTRELQFDSGLFNLDEYVLNLVRFMGGRKLEPESVEEISDEEDDPQLVEPLQWERIGKLAMRKSKRVTVAGFMLGPFLLEDSRKRKRKQSTRSKINKADERRPQEITAEELQRSTNETMRNVLTIHAILQDIGPANLFQLIINPASFAQSVENLFYLSFLIREGKAGLDLGEDREPMVYVPDDDPDQPQMRTHQHPESRQTVFELDMATWKRGIEVFEISEPLIPHRKLSQTRIGNK</sequence>
<evidence type="ECO:0000259" key="10">
    <source>
        <dbReference type="Pfam" id="PF15412"/>
    </source>
</evidence>
<dbReference type="GO" id="GO:0006310">
    <property type="term" value="P:DNA recombination"/>
    <property type="evidence" value="ECO:0007669"/>
    <property type="project" value="UniProtKB-UniRule"/>
</dbReference>
<dbReference type="GO" id="GO:0005634">
    <property type="term" value="C:nucleus"/>
    <property type="evidence" value="ECO:0007669"/>
    <property type="project" value="UniProtKB-SubCell"/>
</dbReference>
<dbReference type="InterPro" id="IPR029225">
    <property type="entry name" value="Nse4_Nse3-bd"/>
</dbReference>
<dbReference type="AlphaFoldDB" id="A0AA38JNZ4"/>
<dbReference type="GO" id="GO:0030915">
    <property type="term" value="C:Smc5-Smc6 complex"/>
    <property type="evidence" value="ECO:0007669"/>
    <property type="project" value="UniProtKB-UniRule"/>
</dbReference>
<evidence type="ECO:0000313" key="12">
    <source>
        <dbReference type="Proteomes" id="UP001176059"/>
    </source>
</evidence>
<evidence type="ECO:0000256" key="7">
    <source>
        <dbReference type="RuleBase" id="RU365071"/>
    </source>
</evidence>
<keyword evidence="12" id="KW-1185">Reference proteome</keyword>
<dbReference type="GO" id="GO:0006281">
    <property type="term" value="P:DNA repair"/>
    <property type="evidence" value="ECO:0007669"/>
    <property type="project" value="UniProtKB-UniRule"/>
</dbReference>
<comment type="similarity">
    <text evidence="2 7">Belongs to the NSE4 family.</text>
</comment>
<feature type="compositionally biased region" description="Basic residues" evidence="8">
    <location>
        <begin position="176"/>
        <end position="187"/>
    </location>
</feature>
<comment type="subunit">
    <text evidence="7">Component of the SMC5-SMC6 complex.</text>
</comment>
<evidence type="ECO:0000256" key="1">
    <source>
        <dbReference type="ARBA" id="ARBA00004123"/>
    </source>
</evidence>
<evidence type="ECO:0000256" key="6">
    <source>
        <dbReference type="ARBA" id="ARBA00023242"/>
    </source>
</evidence>
<keyword evidence="3 7" id="KW-0227">DNA damage</keyword>
<dbReference type="InterPro" id="IPR027786">
    <property type="entry name" value="Nse4/EID"/>
</dbReference>
<evidence type="ECO:0000256" key="8">
    <source>
        <dbReference type="SAM" id="MobiDB-lite"/>
    </source>
</evidence>
<dbReference type="PANTHER" id="PTHR16140:SF0">
    <property type="entry name" value="NON-STRUCTURAL MAINTENANCE OF CHROMOSOMES ELEMENT 4"/>
    <property type="match status" value="1"/>
</dbReference>
<feature type="region of interest" description="Disordered" evidence="8">
    <location>
        <begin position="175"/>
        <end position="197"/>
    </location>
</feature>
<keyword evidence="6 7" id="KW-0539">Nucleus</keyword>
<comment type="function">
    <text evidence="7">Component of the SMC5-SMC6 complex, that promotes sister chromatid alignment after DNA damage and facilitates double-stranded DNA breaks (DSBs) repair via homologous recombination between sister chromatids.</text>
</comment>
<dbReference type="Pfam" id="PF15412">
    <property type="entry name" value="Nse4-Nse3_bdg"/>
    <property type="match status" value="1"/>
</dbReference>
<keyword evidence="4 7" id="KW-0233">DNA recombination</keyword>
<reference evidence="11" key="1">
    <citation type="submission" date="2022-08" db="EMBL/GenBank/DDBJ databases">
        <authorList>
            <consortium name="DOE Joint Genome Institute"/>
            <person name="Min B."/>
            <person name="Sierra-Patev S."/>
            <person name="Naranjo-Ortiz M."/>
            <person name="Looney B."/>
            <person name="Konkel Z."/>
            <person name="Slot J.C."/>
            <person name="Sakamoto Y."/>
            <person name="Steenwyk J.L."/>
            <person name="Rokas A."/>
            <person name="Carro J."/>
            <person name="Camarero S."/>
            <person name="Ferreira P."/>
            <person name="Molpeceres G."/>
            <person name="Ruiz-duenas F.J."/>
            <person name="Serrano A."/>
            <person name="Henrissat B."/>
            <person name="Drula E."/>
            <person name="Hughes K.W."/>
            <person name="Mata J.L."/>
            <person name="Ishikawa N.K."/>
            <person name="Vargas-Isla R."/>
            <person name="Ushijima S."/>
            <person name="Smith C.A."/>
            <person name="Ahrendt S."/>
            <person name="Andreopoulos W."/>
            <person name="He G."/>
            <person name="LaButti K."/>
            <person name="Lipzen A."/>
            <person name="Ng V."/>
            <person name="Riley R."/>
            <person name="Sandor L."/>
            <person name="Barry K."/>
            <person name="Martinez A.T."/>
            <person name="Xiao Y."/>
            <person name="Gibbons J.G."/>
            <person name="Terashima K."/>
            <person name="Hibbett D.S."/>
            <person name="Grigoriev I.V."/>
        </authorList>
    </citation>
    <scope>NUCLEOTIDE SEQUENCE</scope>
    <source>
        <strain evidence="11">ET3784</strain>
    </source>
</reference>
<evidence type="ECO:0000313" key="11">
    <source>
        <dbReference type="EMBL" id="KAJ3733880.1"/>
    </source>
</evidence>
<evidence type="ECO:0000259" key="9">
    <source>
        <dbReference type="Pfam" id="PF08743"/>
    </source>
</evidence>
<feature type="domain" description="Non-structural maintenance of chromosome element 4 C-terminal" evidence="9">
    <location>
        <begin position="227"/>
        <end position="316"/>
    </location>
</feature>
<organism evidence="11 12">
    <name type="scientific">Lentinula guzmanii</name>
    <dbReference type="NCBI Taxonomy" id="2804957"/>
    <lineage>
        <taxon>Eukaryota</taxon>
        <taxon>Fungi</taxon>
        <taxon>Dikarya</taxon>
        <taxon>Basidiomycota</taxon>
        <taxon>Agaricomycotina</taxon>
        <taxon>Agaricomycetes</taxon>
        <taxon>Agaricomycetidae</taxon>
        <taxon>Agaricales</taxon>
        <taxon>Marasmiineae</taxon>
        <taxon>Omphalotaceae</taxon>
        <taxon>Lentinula</taxon>
    </lineage>
</organism>
<protein>
    <recommendedName>
        <fullName evidence="7">Non-structural maintenance of chromosomes element 4</fullName>
    </recommendedName>
</protein>
<dbReference type="InterPro" id="IPR014854">
    <property type="entry name" value="Nse4_C"/>
</dbReference>
<evidence type="ECO:0000256" key="4">
    <source>
        <dbReference type="ARBA" id="ARBA00023172"/>
    </source>
</evidence>
<proteinExistence type="inferred from homology"/>
<evidence type="ECO:0000256" key="5">
    <source>
        <dbReference type="ARBA" id="ARBA00023204"/>
    </source>
</evidence>
<evidence type="ECO:0000256" key="3">
    <source>
        <dbReference type="ARBA" id="ARBA00022763"/>
    </source>
</evidence>
<comment type="subcellular location">
    <subcellularLocation>
        <location evidence="1 7">Nucleus</location>
    </subcellularLocation>
</comment>
<accession>A0AA38JNZ4</accession>
<feature type="domain" description="Nse4/EID protein Nse3/MAGE-binding" evidence="10">
    <location>
        <begin position="79"/>
        <end position="135"/>
    </location>
</feature>
<gene>
    <name evidence="11" type="ORF">DFJ43DRAFT_168101</name>
</gene>
<dbReference type="PANTHER" id="PTHR16140">
    <property type="entry name" value="NON-STRUCTURAL MAINTENANCE OF CHROMOSOMES ELEMENT 4"/>
    <property type="match status" value="1"/>
</dbReference>
<reference evidence="11" key="2">
    <citation type="journal article" date="2023" name="Proc. Natl. Acad. Sci. U.S.A.">
        <title>A global phylogenomic analysis of the shiitake genus Lentinula.</title>
        <authorList>
            <person name="Sierra-Patev S."/>
            <person name="Min B."/>
            <person name="Naranjo-Ortiz M."/>
            <person name="Looney B."/>
            <person name="Konkel Z."/>
            <person name="Slot J.C."/>
            <person name="Sakamoto Y."/>
            <person name="Steenwyk J.L."/>
            <person name="Rokas A."/>
            <person name="Carro J."/>
            <person name="Camarero S."/>
            <person name="Ferreira P."/>
            <person name="Molpeceres G."/>
            <person name="Ruiz-Duenas F.J."/>
            <person name="Serrano A."/>
            <person name="Henrissat B."/>
            <person name="Drula E."/>
            <person name="Hughes K.W."/>
            <person name="Mata J.L."/>
            <person name="Ishikawa N.K."/>
            <person name="Vargas-Isla R."/>
            <person name="Ushijima S."/>
            <person name="Smith C.A."/>
            <person name="Donoghue J."/>
            <person name="Ahrendt S."/>
            <person name="Andreopoulos W."/>
            <person name="He G."/>
            <person name="LaButti K."/>
            <person name="Lipzen A."/>
            <person name="Ng V."/>
            <person name="Riley R."/>
            <person name="Sandor L."/>
            <person name="Barry K."/>
            <person name="Martinez A.T."/>
            <person name="Xiao Y."/>
            <person name="Gibbons J.G."/>
            <person name="Terashima K."/>
            <person name="Grigoriev I.V."/>
            <person name="Hibbett D."/>
        </authorList>
    </citation>
    <scope>NUCLEOTIDE SEQUENCE</scope>
    <source>
        <strain evidence="11">ET3784</strain>
    </source>
</reference>
<dbReference type="Proteomes" id="UP001176059">
    <property type="component" value="Unassembled WGS sequence"/>
</dbReference>
<feature type="region of interest" description="Disordered" evidence="8">
    <location>
        <begin position="1"/>
        <end position="21"/>
    </location>
</feature>
<evidence type="ECO:0000256" key="2">
    <source>
        <dbReference type="ARBA" id="ARBA00008997"/>
    </source>
</evidence>